<dbReference type="Pfam" id="PF05145">
    <property type="entry name" value="AbrB"/>
    <property type="match status" value="1"/>
</dbReference>
<dbReference type="InterPro" id="IPR007820">
    <property type="entry name" value="AbrB_fam"/>
</dbReference>
<name>A0A1D8GMW8_9FIRM</name>
<dbReference type="NCBIfam" id="TIGR03082">
    <property type="entry name" value="Gneg_AbrB_dup"/>
    <property type="match status" value="1"/>
</dbReference>
<feature type="transmembrane region" description="Helical" evidence="1">
    <location>
        <begin position="53"/>
        <end position="73"/>
    </location>
</feature>
<dbReference type="GO" id="GO:0016020">
    <property type="term" value="C:membrane"/>
    <property type="evidence" value="ECO:0007669"/>
    <property type="project" value="InterPro"/>
</dbReference>
<feature type="transmembrane region" description="Helical" evidence="1">
    <location>
        <begin position="21"/>
        <end position="41"/>
    </location>
</feature>
<dbReference type="PANTHER" id="PTHR38457">
    <property type="entry name" value="REGULATOR ABRB-RELATED"/>
    <property type="match status" value="1"/>
</dbReference>
<dbReference type="STRING" id="1424294.Gferi_23195"/>
<dbReference type="InterPro" id="IPR017516">
    <property type="entry name" value="AbrB_dup"/>
</dbReference>
<dbReference type="AlphaFoldDB" id="A0A1D8GMW8"/>
<keyword evidence="1" id="KW-0812">Transmembrane</keyword>
<protein>
    <submittedName>
        <fullName evidence="2">AbrB family transcriptional regulator</fullName>
    </submittedName>
</protein>
<dbReference type="Proteomes" id="UP000095743">
    <property type="component" value="Chromosome"/>
</dbReference>
<keyword evidence="1" id="KW-1133">Transmembrane helix</keyword>
<accession>A0A1D8GMW8</accession>
<feature type="transmembrane region" description="Helical" evidence="1">
    <location>
        <begin position="80"/>
        <end position="100"/>
    </location>
</feature>
<dbReference type="RefSeq" id="WP_069980507.1">
    <property type="nucleotide sequence ID" value="NZ_CP017269.1"/>
</dbReference>
<reference evidence="2 3" key="1">
    <citation type="submission" date="2016-09" db="EMBL/GenBank/DDBJ databases">
        <title>Genomic analysis reveals versatility of anaerobic energy metabolism of Geosporobacter ferrireducens IRF9 of phylum Firmicutes.</title>
        <authorList>
            <person name="Kim S.-J."/>
        </authorList>
    </citation>
    <scope>NUCLEOTIDE SEQUENCE [LARGE SCALE GENOMIC DNA]</scope>
    <source>
        <strain evidence="2 3">IRF9</strain>
    </source>
</reference>
<dbReference type="KEGG" id="gfe:Gferi_23195"/>
<sequence length="165" mass="17597">MERIFITLIIASLGGLVGVKLKIPAGAMIGAMIFVAVYNIWSSKGFIPENFKIAAQVLVGGMLGLNFTMDTLYGLKQMLIPALVMILGLIVLSILLGFVISKTTGMDLLTSLFSSAPGGLTEMILTSEAYGADTSKVAVLHLIRLISVITVLPLVIKGFIRYIHG</sequence>
<keyword evidence="3" id="KW-1185">Reference proteome</keyword>
<dbReference type="EMBL" id="CP017269">
    <property type="protein sequence ID" value="AOT72192.1"/>
    <property type="molecule type" value="Genomic_DNA"/>
</dbReference>
<organism evidence="2 3">
    <name type="scientific">Geosporobacter ferrireducens</name>
    <dbReference type="NCBI Taxonomy" id="1424294"/>
    <lineage>
        <taxon>Bacteria</taxon>
        <taxon>Bacillati</taxon>
        <taxon>Bacillota</taxon>
        <taxon>Clostridia</taxon>
        <taxon>Peptostreptococcales</taxon>
        <taxon>Thermotaleaceae</taxon>
        <taxon>Geosporobacter</taxon>
    </lineage>
</organism>
<evidence type="ECO:0000313" key="2">
    <source>
        <dbReference type="EMBL" id="AOT72192.1"/>
    </source>
</evidence>
<gene>
    <name evidence="2" type="ORF">Gferi_23195</name>
</gene>
<evidence type="ECO:0000256" key="1">
    <source>
        <dbReference type="SAM" id="Phobius"/>
    </source>
</evidence>
<evidence type="ECO:0000313" key="3">
    <source>
        <dbReference type="Proteomes" id="UP000095743"/>
    </source>
</evidence>
<dbReference type="OrthoDB" id="5460360at2"/>
<keyword evidence="1" id="KW-0472">Membrane</keyword>
<dbReference type="PANTHER" id="PTHR38457:SF1">
    <property type="entry name" value="REGULATOR ABRB-RELATED"/>
    <property type="match status" value="1"/>
</dbReference>
<dbReference type="GO" id="GO:0010468">
    <property type="term" value="P:regulation of gene expression"/>
    <property type="evidence" value="ECO:0007669"/>
    <property type="project" value="InterPro"/>
</dbReference>
<feature type="transmembrane region" description="Helical" evidence="1">
    <location>
        <begin position="138"/>
        <end position="160"/>
    </location>
</feature>
<proteinExistence type="predicted"/>